<evidence type="ECO:0000259" key="4">
    <source>
        <dbReference type="Pfam" id="PF08450"/>
    </source>
</evidence>
<dbReference type="PANTHER" id="PTHR10907">
    <property type="entry name" value="REGUCALCIN"/>
    <property type="match status" value="1"/>
</dbReference>
<gene>
    <name evidence="5" type="ORF">Gasu_37460</name>
</gene>
<dbReference type="PRINTS" id="PR01790">
    <property type="entry name" value="SMP30FAMILY"/>
</dbReference>
<accession>M2VZU3</accession>
<evidence type="ECO:0000256" key="1">
    <source>
        <dbReference type="ARBA" id="ARBA00008853"/>
    </source>
</evidence>
<dbReference type="GeneID" id="17087702"/>
<comment type="similarity">
    <text evidence="1">Belongs to the SMP-30/CGR1 family.</text>
</comment>
<dbReference type="STRING" id="130081.M2VZU3"/>
<dbReference type="KEGG" id="gsl:Gasu_37460"/>
<evidence type="ECO:0000313" key="5">
    <source>
        <dbReference type="EMBL" id="EME28861.1"/>
    </source>
</evidence>
<comment type="cofactor">
    <cofactor evidence="3">
        <name>Zn(2+)</name>
        <dbReference type="ChEBI" id="CHEBI:29105"/>
    </cofactor>
    <text evidence="3">Binds 1 divalent metal cation per subunit.</text>
</comment>
<organism evidence="5 6">
    <name type="scientific">Galdieria sulphuraria</name>
    <name type="common">Red alga</name>
    <dbReference type="NCBI Taxonomy" id="130081"/>
    <lineage>
        <taxon>Eukaryota</taxon>
        <taxon>Rhodophyta</taxon>
        <taxon>Bangiophyceae</taxon>
        <taxon>Galdieriales</taxon>
        <taxon>Galdieriaceae</taxon>
        <taxon>Galdieria</taxon>
    </lineage>
</organism>
<keyword evidence="6" id="KW-1185">Reference proteome</keyword>
<dbReference type="Gene3D" id="2.120.10.30">
    <property type="entry name" value="TolB, C-terminal domain"/>
    <property type="match status" value="1"/>
</dbReference>
<dbReference type="AlphaFoldDB" id="M2VZU3"/>
<feature type="binding site" evidence="3">
    <location>
        <position position="111"/>
    </location>
    <ligand>
        <name>substrate</name>
    </ligand>
</feature>
<dbReference type="EMBL" id="KB454515">
    <property type="protein sequence ID" value="EME28861.1"/>
    <property type="molecule type" value="Genomic_DNA"/>
</dbReference>
<evidence type="ECO:0000313" key="6">
    <source>
        <dbReference type="Proteomes" id="UP000030680"/>
    </source>
</evidence>
<dbReference type="RefSeq" id="XP_005705381.1">
    <property type="nucleotide sequence ID" value="XM_005705324.1"/>
</dbReference>
<dbReference type="GO" id="GO:0005509">
    <property type="term" value="F:calcium ion binding"/>
    <property type="evidence" value="ECO:0007669"/>
    <property type="project" value="TreeGrafter"/>
</dbReference>
<dbReference type="PANTHER" id="PTHR10907:SF47">
    <property type="entry name" value="REGUCALCIN"/>
    <property type="match status" value="1"/>
</dbReference>
<keyword evidence="3" id="KW-0479">Metal-binding</keyword>
<feature type="binding site" evidence="3">
    <location>
        <position position="239"/>
    </location>
    <ligand>
        <name>a divalent metal cation</name>
        <dbReference type="ChEBI" id="CHEBI:60240"/>
    </ligand>
</feature>
<dbReference type="OrthoDB" id="423498at2759"/>
<feature type="binding site" evidence="3">
    <location>
        <position position="113"/>
    </location>
    <ligand>
        <name>substrate</name>
    </ligand>
</feature>
<reference evidence="6" key="1">
    <citation type="journal article" date="2013" name="Science">
        <title>Gene transfer from bacteria and archaea facilitated evolution of an extremophilic eukaryote.</title>
        <authorList>
            <person name="Schonknecht G."/>
            <person name="Chen W.H."/>
            <person name="Ternes C.M."/>
            <person name="Barbier G.G."/>
            <person name="Shrestha R.P."/>
            <person name="Stanke M."/>
            <person name="Brautigam A."/>
            <person name="Baker B.J."/>
            <person name="Banfield J.F."/>
            <person name="Garavito R.M."/>
            <person name="Carr K."/>
            <person name="Wilkerson C."/>
            <person name="Rensing S.A."/>
            <person name="Gagneul D."/>
            <person name="Dickenson N.E."/>
            <person name="Oesterhelt C."/>
            <person name="Lercher M.J."/>
            <person name="Weber A.P."/>
        </authorList>
    </citation>
    <scope>NUCLEOTIDE SEQUENCE [LARGE SCALE GENOMIC DNA]</scope>
    <source>
        <strain evidence="6">074W</strain>
    </source>
</reference>
<keyword evidence="3" id="KW-0862">Zinc</keyword>
<proteinExistence type="inferred from homology"/>
<dbReference type="Proteomes" id="UP000030680">
    <property type="component" value="Unassembled WGS sequence"/>
</dbReference>
<dbReference type="GO" id="GO:0004341">
    <property type="term" value="F:gluconolactonase activity"/>
    <property type="evidence" value="ECO:0007669"/>
    <property type="project" value="TreeGrafter"/>
</dbReference>
<dbReference type="eggNOG" id="KOG4499">
    <property type="taxonomic scope" value="Eukaryota"/>
</dbReference>
<evidence type="ECO:0000256" key="3">
    <source>
        <dbReference type="PIRSR" id="PIRSR605511-2"/>
    </source>
</evidence>
<name>M2VZU3_GALSU</name>
<dbReference type="InterPro" id="IPR013658">
    <property type="entry name" value="SGL"/>
</dbReference>
<evidence type="ECO:0000256" key="2">
    <source>
        <dbReference type="PIRSR" id="PIRSR605511-1"/>
    </source>
</evidence>
<dbReference type="SUPFAM" id="SSF63829">
    <property type="entry name" value="Calcium-dependent phosphotriesterase"/>
    <property type="match status" value="1"/>
</dbReference>
<dbReference type="InterPro" id="IPR011042">
    <property type="entry name" value="6-blade_b-propeller_TolB-like"/>
</dbReference>
<feature type="domain" description="SMP-30/Gluconolactonase/LRE-like region" evidence="4">
    <location>
        <begin position="21"/>
        <end position="299"/>
    </location>
</feature>
<dbReference type="InterPro" id="IPR005511">
    <property type="entry name" value="SMP-30"/>
</dbReference>
<feature type="active site" description="Proton donor/acceptor" evidence="2">
    <location>
        <position position="239"/>
    </location>
</feature>
<dbReference type="OMA" id="WAGTMRY"/>
<dbReference type="Gramene" id="EME28861">
    <property type="protein sequence ID" value="EME28861"/>
    <property type="gene ID" value="Gasu_37460"/>
</dbReference>
<dbReference type="Pfam" id="PF08450">
    <property type="entry name" value="SGL"/>
    <property type="match status" value="1"/>
</dbReference>
<feature type="binding site" evidence="3">
    <location>
        <position position="21"/>
    </location>
    <ligand>
        <name>a divalent metal cation</name>
        <dbReference type="ChEBI" id="CHEBI:60240"/>
    </ligand>
</feature>
<sequence length="333" mass="37580">MSSGLHPVIQVAQESGGDLLESPFWSTATNSLFYVDIDGKKIHQYKLDTEKHRSWKTNQRVGFICPVSSSPQVDTVMGGLEDGLYWLDLSSTEDCVEEQIWSHNMDTHIVRFNDGKCDSSGRLFAGLMDYQWQEKSYSEAQGKFYSFESSQRLRKADSKKPVKRKQLDKIKSQEVLSKICCSNGLTWLSDYRHLFYIDSGKYEILCYPYDIQTGKIDKDSKQTLVRLDKKASDEFFVFDGMCCDIQDKLWVALCGAGVVLQIDAATGKELMRISVGCKYPTSVCFGGPHLDILFVTTARETMLSPGFNSQGGSLFMLQIPGVRSSCSSYPFLY</sequence>
<protein>
    <recommendedName>
        <fullName evidence="4">SMP-30/Gluconolactonase/LRE-like region domain-containing protein</fullName>
    </recommendedName>
</protein>
<dbReference type="GO" id="GO:0019853">
    <property type="term" value="P:L-ascorbic acid biosynthetic process"/>
    <property type="evidence" value="ECO:0007669"/>
    <property type="project" value="TreeGrafter"/>
</dbReference>
<feature type="binding site" evidence="3">
    <location>
        <position position="183"/>
    </location>
    <ligand>
        <name>a divalent metal cation</name>
        <dbReference type="ChEBI" id="CHEBI:60240"/>
    </ligand>
</feature>